<protein>
    <submittedName>
        <fullName evidence="1">Uncharacterized protein</fullName>
    </submittedName>
</protein>
<gene>
    <name evidence="1" type="ORF">METZ01_LOCUS130271</name>
</gene>
<sequence>MRFFVAVFLFLMMPLAIQAHHNTQTEFGWFDQETKYSEGEIKRIRWGNPHVMVDVEITSSEGDFSVGESWRLISHPVAIMTAHGFDGAEFAVGDSLKFHGHAHLRDHPLLWLRAVQVNDGPMRSSMRFNDMIDIANGVFEAKNMLPAANTNGSPPGRAGAENVEKLRAMGLIDDDGLMIWPPP</sequence>
<evidence type="ECO:0000313" key="1">
    <source>
        <dbReference type="EMBL" id="SVA77417.1"/>
    </source>
</evidence>
<reference evidence="1" key="1">
    <citation type="submission" date="2018-05" db="EMBL/GenBank/DDBJ databases">
        <authorList>
            <person name="Lanie J.A."/>
            <person name="Ng W.-L."/>
            <person name="Kazmierczak K.M."/>
            <person name="Andrzejewski T.M."/>
            <person name="Davidsen T.M."/>
            <person name="Wayne K.J."/>
            <person name="Tettelin H."/>
            <person name="Glass J.I."/>
            <person name="Rusch D."/>
            <person name="Podicherti R."/>
            <person name="Tsui H.-C.T."/>
            <person name="Winkler M.E."/>
        </authorList>
    </citation>
    <scope>NUCLEOTIDE SEQUENCE</scope>
</reference>
<proteinExistence type="predicted"/>
<organism evidence="1">
    <name type="scientific">marine metagenome</name>
    <dbReference type="NCBI Taxonomy" id="408172"/>
    <lineage>
        <taxon>unclassified sequences</taxon>
        <taxon>metagenomes</taxon>
        <taxon>ecological metagenomes</taxon>
    </lineage>
</organism>
<accession>A0A381YLS2</accession>
<name>A0A381YLS2_9ZZZZ</name>
<dbReference type="AlphaFoldDB" id="A0A381YLS2"/>
<dbReference type="EMBL" id="UINC01018431">
    <property type="protein sequence ID" value="SVA77417.1"/>
    <property type="molecule type" value="Genomic_DNA"/>
</dbReference>